<keyword evidence="2 4" id="KW-0863">Zinc-finger</keyword>
<dbReference type="GO" id="GO:0005737">
    <property type="term" value="C:cytoplasm"/>
    <property type="evidence" value="ECO:0007669"/>
    <property type="project" value="TreeGrafter"/>
</dbReference>
<reference evidence="7 8" key="1">
    <citation type="journal article" date="2017" name="Nature">
        <title>The Apostasia genome and the evolution of orchids.</title>
        <authorList>
            <person name="Zhang G.Q."/>
            <person name="Liu K.W."/>
            <person name="Li Z."/>
            <person name="Lohaus R."/>
            <person name="Hsiao Y.Y."/>
            <person name="Niu S.C."/>
            <person name="Wang J.Y."/>
            <person name="Lin Y.C."/>
            <person name="Xu Q."/>
            <person name="Chen L.J."/>
            <person name="Yoshida K."/>
            <person name="Fujiwara S."/>
            <person name="Wang Z.W."/>
            <person name="Zhang Y.Q."/>
            <person name="Mitsuda N."/>
            <person name="Wang M."/>
            <person name="Liu G.H."/>
            <person name="Pecoraro L."/>
            <person name="Huang H.X."/>
            <person name="Xiao X.J."/>
            <person name="Lin M."/>
            <person name="Wu X.Y."/>
            <person name="Wu W.L."/>
            <person name="Chen Y.Y."/>
            <person name="Chang S.B."/>
            <person name="Sakamoto S."/>
            <person name="Ohme-Takagi M."/>
            <person name="Yagi M."/>
            <person name="Zeng S.J."/>
            <person name="Shen C.Y."/>
            <person name="Yeh C.M."/>
            <person name="Luo Y.B."/>
            <person name="Tsai W.C."/>
            <person name="Van de Peer Y."/>
            <person name="Liu Z.J."/>
        </authorList>
    </citation>
    <scope>NUCLEOTIDE SEQUENCE [LARGE SCALE GENOMIC DNA]</scope>
    <source>
        <strain evidence="8">cv. Shenzhen</strain>
        <tissue evidence="7">Stem</tissue>
    </source>
</reference>
<feature type="region of interest" description="Disordered" evidence="5">
    <location>
        <begin position="383"/>
        <end position="417"/>
    </location>
</feature>
<proteinExistence type="predicted"/>
<evidence type="ECO:0000256" key="4">
    <source>
        <dbReference type="PROSITE-ProRule" id="PRU00322"/>
    </source>
</evidence>
<feature type="domain" description="RanBP2-type" evidence="6">
    <location>
        <begin position="264"/>
        <end position="287"/>
    </location>
</feature>
<keyword evidence="8" id="KW-1185">Reference proteome</keyword>
<evidence type="ECO:0000256" key="2">
    <source>
        <dbReference type="ARBA" id="ARBA00022771"/>
    </source>
</evidence>
<feature type="compositionally biased region" description="Basic and acidic residues" evidence="5">
    <location>
        <begin position="474"/>
        <end position="487"/>
    </location>
</feature>
<sequence length="534" mass="60861">MFSGFSRARLRLARSVSSLRPAAADCSRLDFLRREVEELKFSKPIDVPAGERRGKPEEDGERERSIEISHPWPEWVELMDHLLKRGLLDRAAFQSFSSSCSSSKDSNQIRTACLNLARERSELIRYLPRKDIRTIVVCGCPSIDRKVVSSGKRLRAFVGVDEGEVCSACKLRGSCERAYVKAQKDERGRTSDVMRIILTYGLDVITSPAENKLCLNKSVKESVRKLLKDILDLVVEDNGSNHDNRRPEIAPYAMGRSKISVPMKQGDWICPKCNFLNFAKNVKCLRCDGVFQERLAKLREREDGDHLPLKKGDWICEKCNFLNFARNVKCLQCNEKAANRLLNPGEWECESCSYINFRRNYFCLKCGWKRPKAASTGDAAAAADSHYSTVNQSKPSDSSSPRFIHRNTREKEESLEPRSSRKYRFCADDDIVGDNDNNESDKFGNFDEFPIVGGKTAISNDPMARDRWKEEMLRRSKEKVAGRISNEKEEEEEEEEDDDDDDDVSCSSFFVASDESVDDDDIAGWFGYKNGRYV</sequence>
<evidence type="ECO:0000256" key="3">
    <source>
        <dbReference type="ARBA" id="ARBA00022833"/>
    </source>
</evidence>
<dbReference type="Pfam" id="PF00641">
    <property type="entry name" value="Zn_ribbon_RanBP"/>
    <property type="match status" value="3"/>
</dbReference>
<evidence type="ECO:0000256" key="1">
    <source>
        <dbReference type="ARBA" id="ARBA00022723"/>
    </source>
</evidence>
<evidence type="ECO:0000259" key="6">
    <source>
        <dbReference type="PROSITE" id="PS50199"/>
    </source>
</evidence>
<gene>
    <name evidence="7" type="primary">VAR3</name>
    <name evidence="7" type="ORF">AXF42_Ash010264</name>
</gene>
<dbReference type="PROSITE" id="PS50199">
    <property type="entry name" value="ZF_RANBP2_2"/>
    <property type="match status" value="3"/>
</dbReference>
<dbReference type="Proteomes" id="UP000236161">
    <property type="component" value="Unassembled WGS sequence"/>
</dbReference>
<feature type="region of interest" description="Disordered" evidence="5">
    <location>
        <begin position="474"/>
        <end position="513"/>
    </location>
</feature>
<accession>A0A2I0A9Z3</accession>
<keyword evidence="3" id="KW-0862">Zinc</keyword>
<evidence type="ECO:0000313" key="7">
    <source>
        <dbReference type="EMBL" id="PKA52367.1"/>
    </source>
</evidence>
<dbReference type="STRING" id="1088818.A0A2I0A9Z3"/>
<dbReference type="Gene3D" id="4.10.1060.10">
    <property type="entry name" value="Zinc finger, RanBP2-type"/>
    <property type="match status" value="3"/>
</dbReference>
<evidence type="ECO:0000313" key="8">
    <source>
        <dbReference type="Proteomes" id="UP000236161"/>
    </source>
</evidence>
<keyword evidence="7" id="KW-0548">Nucleotidyltransferase</keyword>
<dbReference type="GO" id="GO:0003729">
    <property type="term" value="F:mRNA binding"/>
    <property type="evidence" value="ECO:0007669"/>
    <property type="project" value="TreeGrafter"/>
</dbReference>
<dbReference type="SUPFAM" id="SSF90209">
    <property type="entry name" value="Ran binding protein zinc finger-like"/>
    <property type="match status" value="2"/>
</dbReference>
<keyword evidence="7" id="KW-0808">Transferase</keyword>
<dbReference type="OrthoDB" id="448399at2759"/>
<dbReference type="EMBL" id="KZ452008">
    <property type="protein sequence ID" value="PKA52367.1"/>
    <property type="molecule type" value="Genomic_DNA"/>
</dbReference>
<dbReference type="PANTHER" id="PTHR23111:SF23">
    <property type="entry name" value="RAN BP2_NZF ZINC FINGER-LIKE SUPERFAMILY PROTEIN"/>
    <property type="match status" value="1"/>
</dbReference>
<feature type="compositionally biased region" description="Acidic residues" evidence="5">
    <location>
        <begin position="488"/>
        <end position="504"/>
    </location>
</feature>
<name>A0A2I0A9Z3_9ASPA</name>
<keyword evidence="1" id="KW-0479">Metal-binding</keyword>
<feature type="compositionally biased region" description="Polar residues" evidence="5">
    <location>
        <begin position="386"/>
        <end position="401"/>
    </location>
</feature>
<dbReference type="AlphaFoldDB" id="A0A2I0A9Z3"/>
<dbReference type="EC" id="2.7.7.7" evidence="7"/>
<feature type="domain" description="RanBP2-type" evidence="6">
    <location>
        <begin position="343"/>
        <end position="372"/>
    </location>
</feature>
<dbReference type="GO" id="GO:0003887">
    <property type="term" value="F:DNA-directed DNA polymerase activity"/>
    <property type="evidence" value="ECO:0007669"/>
    <property type="project" value="UniProtKB-EC"/>
</dbReference>
<organism evidence="7 8">
    <name type="scientific">Apostasia shenzhenica</name>
    <dbReference type="NCBI Taxonomy" id="1088818"/>
    <lineage>
        <taxon>Eukaryota</taxon>
        <taxon>Viridiplantae</taxon>
        <taxon>Streptophyta</taxon>
        <taxon>Embryophyta</taxon>
        <taxon>Tracheophyta</taxon>
        <taxon>Spermatophyta</taxon>
        <taxon>Magnoliopsida</taxon>
        <taxon>Liliopsida</taxon>
        <taxon>Asparagales</taxon>
        <taxon>Orchidaceae</taxon>
        <taxon>Apostasioideae</taxon>
        <taxon>Apostasia</taxon>
    </lineage>
</organism>
<protein>
    <submittedName>
        <fullName evidence="7">Zinc finger protein VAR3, chloroplastic</fullName>
        <ecNumber evidence="7">2.7.7.7</ecNumber>
    </submittedName>
</protein>
<feature type="compositionally biased region" description="Basic and acidic residues" evidence="5">
    <location>
        <begin position="407"/>
        <end position="417"/>
    </location>
</feature>
<evidence type="ECO:0000256" key="5">
    <source>
        <dbReference type="SAM" id="MobiDB-lite"/>
    </source>
</evidence>
<dbReference type="SMART" id="SM00547">
    <property type="entry name" value="ZnF_RBZ"/>
    <property type="match status" value="3"/>
</dbReference>
<dbReference type="PROSITE" id="PS01358">
    <property type="entry name" value="ZF_RANBP2_1"/>
    <property type="match status" value="3"/>
</dbReference>
<feature type="domain" description="RanBP2-type" evidence="6">
    <location>
        <begin position="310"/>
        <end position="339"/>
    </location>
</feature>
<dbReference type="GO" id="GO:0008270">
    <property type="term" value="F:zinc ion binding"/>
    <property type="evidence" value="ECO:0007669"/>
    <property type="project" value="UniProtKB-KW"/>
</dbReference>
<dbReference type="PANTHER" id="PTHR23111">
    <property type="entry name" value="ZINC FINGER PROTEIN"/>
    <property type="match status" value="1"/>
</dbReference>
<dbReference type="InterPro" id="IPR001876">
    <property type="entry name" value="Znf_RanBP2"/>
</dbReference>
<dbReference type="InterPro" id="IPR036443">
    <property type="entry name" value="Znf_RanBP2_sf"/>
</dbReference>